<dbReference type="RefSeq" id="WP_208056833.1">
    <property type="nucleotide sequence ID" value="NZ_JAGEMK010000010.1"/>
</dbReference>
<keyword evidence="3" id="KW-1185">Reference proteome</keyword>
<name>A0A939LUD5_9CELL</name>
<evidence type="ECO:0000313" key="2">
    <source>
        <dbReference type="EMBL" id="MBO1753155.1"/>
    </source>
</evidence>
<dbReference type="InterPro" id="IPR019719">
    <property type="entry name" value="DUF2599"/>
</dbReference>
<organism evidence="2 3">
    <name type="scientific">Actinotalea soli</name>
    <dbReference type="NCBI Taxonomy" id="2819234"/>
    <lineage>
        <taxon>Bacteria</taxon>
        <taxon>Bacillati</taxon>
        <taxon>Actinomycetota</taxon>
        <taxon>Actinomycetes</taxon>
        <taxon>Micrococcales</taxon>
        <taxon>Cellulomonadaceae</taxon>
        <taxon>Actinotalea</taxon>
    </lineage>
</organism>
<gene>
    <name evidence="2" type="ORF">J4G33_15195</name>
</gene>
<dbReference type="AlphaFoldDB" id="A0A939LUD5"/>
<accession>A0A939LUD5</accession>
<feature type="region of interest" description="Disordered" evidence="1">
    <location>
        <begin position="18"/>
        <end position="48"/>
    </location>
</feature>
<dbReference type="Proteomes" id="UP000664209">
    <property type="component" value="Unassembled WGS sequence"/>
</dbReference>
<proteinExistence type="predicted"/>
<dbReference type="EMBL" id="JAGEMK010000010">
    <property type="protein sequence ID" value="MBO1753155.1"/>
    <property type="molecule type" value="Genomic_DNA"/>
</dbReference>
<comment type="caution">
    <text evidence="2">The sequence shown here is derived from an EMBL/GenBank/DDBJ whole genome shotgun (WGS) entry which is preliminary data.</text>
</comment>
<protein>
    <submittedName>
        <fullName evidence="2">DUF2599 domain-containing protein</fullName>
    </submittedName>
</protein>
<sequence>MVAVGAALVVAGCTPFADEASDVPGASPTTSAAPPTSPSTDPRSGEPVALGQVTFWPSAGTQVGAAEDGAVHLEVALGPGSGAAPIPVLAAEEGVEVEVLGDGSAVLRDATGVVGGAASPAATRTDGEPASALQVGEPGLLTLVPSAPPADATVTLWIAGRAVDSLDWAERADEGGRSLAVVPTAWARQAGSAGVEAVWTEVAALGEEASGNQMRDQLTCHALGAPDKASWNLEPWRPDVGLLETLAARCNPT</sequence>
<feature type="compositionally biased region" description="Low complexity" evidence="1">
    <location>
        <begin position="26"/>
        <end position="40"/>
    </location>
</feature>
<evidence type="ECO:0000256" key="1">
    <source>
        <dbReference type="SAM" id="MobiDB-lite"/>
    </source>
</evidence>
<evidence type="ECO:0000313" key="3">
    <source>
        <dbReference type="Proteomes" id="UP000664209"/>
    </source>
</evidence>
<dbReference type="Pfam" id="PF10783">
    <property type="entry name" value="DUF2599"/>
    <property type="match status" value="1"/>
</dbReference>
<reference evidence="2" key="1">
    <citation type="submission" date="2021-03" db="EMBL/GenBank/DDBJ databases">
        <title>Actinotalea soli sp. nov., isolated from soil.</title>
        <authorList>
            <person name="Ping W."/>
            <person name="Zhang J."/>
        </authorList>
    </citation>
    <scope>NUCLEOTIDE SEQUENCE</scope>
    <source>
        <strain evidence="2">BY-33</strain>
    </source>
</reference>